<evidence type="ECO:0000256" key="2">
    <source>
        <dbReference type="PROSITE-ProRule" id="PRU00459"/>
    </source>
</evidence>
<dbReference type="Pfam" id="PF02820">
    <property type="entry name" value="MBT"/>
    <property type="match status" value="1"/>
</dbReference>
<feature type="region of interest" description="Disordered" evidence="3">
    <location>
        <begin position="108"/>
        <end position="146"/>
    </location>
</feature>
<keyword evidence="1" id="KW-0677">Repeat</keyword>
<dbReference type="GO" id="GO:0045892">
    <property type="term" value="P:negative regulation of DNA-templated transcription"/>
    <property type="evidence" value="ECO:0007669"/>
    <property type="project" value="TreeGrafter"/>
</dbReference>
<dbReference type="PANTHER" id="PTHR12247:SF131">
    <property type="entry name" value="LD05287P"/>
    <property type="match status" value="1"/>
</dbReference>
<feature type="compositionally biased region" description="Polar residues" evidence="3">
    <location>
        <begin position="122"/>
        <end position="136"/>
    </location>
</feature>
<proteinExistence type="predicted"/>
<dbReference type="AlphaFoldDB" id="A0A7J7KPS4"/>
<evidence type="ECO:0000256" key="3">
    <source>
        <dbReference type="SAM" id="MobiDB-lite"/>
    </source>
</evidence>
<dbReference type="EMBL" id="VXIV02000167">
    <property type="protein sequence ID" value="KAF6040191.1"/>
    <property type="molecule type" value="Genomic_DNA"/>
</dbReference>
<evidence type="ECO:0000256" key="1">
    <source>
        <dbReference type="ARBA" id="ARBA00022737"/>
    </source>
</evidence>
<dbReference type="GO" id="GO:0003682">
    <property type="term" value="F:chromatin binding"/>
    <property type="evidence" value="ECO:0007669"/>
    <property type="project" value="TreeGrafter"/>
</dbReference>
<dbReference type="InterPro" id="IPR004092">
    <property type="entry name" value="Mbt"/>
</dbReference>
<organism evidence="4 5">
    <name type="scientific">Bugula neritina</name>
    <name type="common">Brown bryozoan</name>
    <name type="synonym">Sertularia neritina</name>
    <dbReference type="NCBI Taxonomy" id="10212"/>
    <lineage>
        <taxon>Eukaryota</taxon>
        <taxon>Metazoa</taxon>
        <taxon>Spiralia</taxon>
        <taxon>Lophotrochozoa</taxon>
        <taxon>Bryozoa</taxon>
        <taxon>Gymnolaemata</taxon>
        <taxon>Cheilostomatida</taxon>
        <taxon>Flustrina</taxon>
        <taxon>Buguloidea</taxon>
        <taxon>Bugulidae</taxon>
        <taxon>Bugula</taxon>
    </lineage>
</organism>
<dbReference type="OrthoDB" id="8188861at2759"/>
<keyword evidence="5" id="KW-1185">Reference proteome</keyword>
<gene>
    <name evidence="4" type="ORF">EB796_001517</name>
</gene>
<sequence length="333" mass="37285">MAANQFSYLNMKKGKNLKRSGRKDQLLASSSLGNGQAAASTADSLVSAPGTSHSLQNAVADSTNEEIQLSTCLVCGKKDRSIEFILPDRYCSQSCADQHGGMVCTPSNSSSEFGDAVPATKSKPTSKSVNGQTTSHRAPGKRKKKRASYLSAYEENFTMDCFDGRRGKKPLLHMNQKSEVFVYEKFLSEEGLRAAPEHLFIREYSVSSQPKPSFSNLFTVGMKLEAIDPLHPTAFCVTTVKEVRGHRIRLHFDGYLECYDFWTNAYSDQIFPCGWCEENGKTLQPPKGVHQESFTWQKYFQLTRSKPIPKKLFVVCTNELKALSFKLEISWRL</sequence>
<name>A0A7J7KPS4_BUGNE</name>
<dbReference type="Gene3D" id="2.30.30.140">
    <property type="match status" value="1"/>
</dbReference>
<dbReference type="SMART" id="SM00561">
    <property type="entry name" value="MBT"/>
    <property type="match status" value="1"/>
</dbReference>
<dbReference type="SUPFAM" id="SSF63748">
    <property type="entry name" value="Tudor/PWWP/MBT"/>
    <property type="match status" value="1"/>
</dbReference>
<dbReference type="Proteomes" id="UP000593567">
    <property type="component" value="Unassembled WGS sequence"/>
</dbReference>
<protein>
    <submittedName>
        <fullName evidence="4">L3MBTL3</fullName>
    </submittedName>
</protein>
<dbReference type="CDD" id="cd20101">
    <property type="entry name" value="MBT_L3MBTL1-like_rpt1"/>
    <property type="match status" value="1"/>
</dbReference>
<dbReference type="GO" id="GO:0042393">
    <property type="term" value="F:histone binding"/>
    <property type="evidence" value="ECO:0007669"/>
    <property type="project" value="TreeGrafter"/>
</dbReference>
<evidence type="ECO:0000313" key="5">
    <source>
        <dbReference type="Proteomes" id="UP000593567"/>
    </source>
</evidence>
<dbReference type="GO" id="GO:0005634">
    <property type="term" value="C:nucleus"/>
    <property type="evidence" value="ECO:0007669"/>
    <property type="project" value="InterPro"/>
</dbReference>
<comment type="caution">
    <text evidence="4">The sequence shown here is derived from an EMBL/GenBank/DDBJ whole genome shotgun (WGS) entry which is preliminary data.</text>
</comment>
<dbReference type="PANTHER" id="PTHR12247">
    <property type="entry name" value="POLYCOMB GROUP PROTEIN"/>
    <property type="match status" value="1"/>
</dbReference>
<accession>A0A7J7KPS4</accession>
<dbReference type="InterPro" id="IPR050548">
    <property type="entry name" value="PcG_chromatin_remod_factors"/>
</dbReference>
<dbReference type="PROSITE" id="PS51079">
    <property type="entry name" value="MBT"/>
    <property type="match status" value="1"/>
</dbReference>
<reference evidence="4" key="1">
    <citation type="submission" date="2020-06" db="EMBL/GenBank/DDBJ databases">
        <title>Draft genome of Bugula neritina, a colonial animal packing powerful symbionts and potential medicines.</title>
        <authorList>
            <person name="Rayko M."/>
        </authorList>
    </citation>
    <scope>NUCLEOTIDE SEQUENCE [LARGE SCALE GENOMIC DNA]</scope>
    <source>
        <strain evidence="4">Kwan_BN1</strain>
    </source>
</reference>
<feature type="repeat" description="MBT" evidence="2">
    <location>
        <begin position="181"/>
        <end position="286"/>
    </location>
</feature>
<evidence type="ECO:0000313" key="4">
    <source>
        <dbReference type="EMBL" id="KAF6040191.1"/>
    </source>
</evidence>